<name>A0AAV9VUQ0_9PEZI</name>
<dbReference type="InterPro" id="IPR025676">
    <property type="entry name" value="Clr5_dom"/>
</dbReference>
<feature type="region of interest" description="Disordered" evidence="1">
    <location>
        <begin position="71"/>
        <end position="98"/>
    </location>
</feature>
<proteinExistence type="predicted"/>
<evidence type="ECO:0000256" key="1">
    <source>
        <dbReference type="SAM" id="MobiDB-lite"/>
    </source>
</evidence>
<dbReference type="Pfam" id="PF14420">
    <property type="entry name" value="Clr5"/>
    <property type="match status" value="1"/>
</dbReference>
<evidence type="ECO:0000259" key="2">
    <source>
        <dbReference type="Pfam" id="PF14420"/>
    </source>
</evidence>
<evidence type="ECO:0000313" key="3">
    <source>
        <dbReference type="EMBL" id="KAK6496286.1"/>
    </source>
</evidence>
<comment type="caution">
    <text evidence="3">The sequence shown here is derived from an EMBL/GenBank/DDBJ whole genome shotgun (WGS) entry which is preliminary data.</text>
</comment>
<dbReference type="AlphaFoldDB" id="A0AAV9VUQ0"/>
<evidence type="ECO:0000313" key="4">
    <source>
        <dbReference type="Proteomes" id="UP001370758"/>
    </source>
</evidence>
<feature type="domain" description="Clr5" evidence="2">
    <location>
        <begin position="13"/>
        <end position="64"/>
    </location>
</feature>
<dbReference type="EMBL" id="JAVHJL010000011">
    <property type="protein sequence ID" value="KAK6496286.1"/>
    <property type="molecule type" value="Genomic_DNA"/>
</dbReference>
<keyword evidence="4" id="KW-1185">Reference proteome</keyword>
<organism evidence="3 4">
    <name type="scientific">Arthrobotrys musiformis</name>
    <dbReference type="NCBI Taxonomy" id="47236"/>
    <lineage>
        <taxon>Eukaryota</taxon>
        <taxon>Fungi</taxon>
        <taxon>Dikarya</taxon>
        <taxon>Ascomycota</taxon>
        <taxon>Pezizomycotina</taxon>
        <taxon>Orbiliomycetes</taxon>
        <taxon>Orbiliales</taxon>
        <taxon>Orbiliaceae</taxon>
        <taxon>Arthrobotrys</taxon>
    </lineage>
</organism>
<dbReference type="Proteomes" id="UP001370758">
    <property type="component" value="Unassembled WGS sequence"/>
</dbReference>
<protein>
    <recommendedName>
        <fullName evidence="2">Clr5 domain-containing protein</fullName>
    </recommendedName>
</protein>
<accession>A0AAV9VUQ0</accession>
<gene>
    <name evidence="3" type="ORF">TWF481_002311</name>
</gene>
<feature type="compositionally biased region" description="Basic and acidic residues" evidence="1">
    <location>
        <begin position="71"/>
        <end position="95"/>
    </location>
</feature>
<sequence>MESPRRPAEYQYSYKWAKYKEDISRMYLGGNKDPEEILSALAGVGFYVTPAEIMYQVEDVWEFRRKVEQTEGERDYSKDTKRKLKGEENNERNPEDPAVFGVSAHKKLRTDSLSHYEELANNMATGNSTKFRIRVVTPQLARSHKLLSKIPVQDEIFSGESLLRELVLATSIHLQLSRNNSLDEESEVLCI</sequence>
<reference evidence="3 4" key="1">
    <citation type="submission" date="2023-08" db="EMBL/GenBank/DDBJ databases">
        <authorList>
            <person name="Palmer J.M."/>
        </authorList>
    </citation>
    <scope>NUCLEOTIDE SEQUENCE [LARGE SCALE GENOMIC DNA]</scope>
    <source>
        <strain evidence="3 4">TWF481</strain>
    </source>
</reference>